<protein>
    <submittedName>
        <fullName evidence="2">Uncharacterized protein</fullName>
    </submittedName>
</protein>
<dbReference type="Proteomes" id="UP001183643">
    <property type="component" value="Unassembled WGS sequence"/>
</dbReference>
<feature type="transmembrane region" description="Helical" evidence="1">
    <location>
        <begin position="85"/>
        <end position="107"/>
    </location>
</feature>
<keyword evidence="1" id="KW-0472">Membrane</keyword>
<evidence type="ECO:0000256" key="1">
    <source>
        <dbReference type="SAM" id="Phobius"/>
    </source>
</evidence>
<evidence type="ECO:0000313" key="3">
    <source>
        <dbReference type="Proteomes" id="UP001183643"/>
    </source>
</evidence>
<comment type="caution">
    <text evidence="2">The sequence shown here is derived from an EMBL/GenBank/DDBJ whole genome shotgun (WGS) entry which is preliminary data.</text>
</comment>
<accession>A0AAE3YHZ1</accession>
<feature type="transmembrane region" description="Helical" evidence="1">
    <location>
        <begin position="127"/>
        <end position="154"/>
    </location>
</feature>
<feature type="transmembrane region" description="Helical" evidence="1">
    <location>
        <begin position="161"/>
        <end position="184"/>
    </location>
</feature>
<dbReference type="RefSeq" id="WP_310361463.1">
    <property type="nucleotide sequence ID" value="NZ_JAVDYB010000001.1"/>
</dbReference>
<gene>
    <name evidence="2" type="ORF">J2S41_000055</name>
</gene>
<keyword evidence="3" id="KW-1185">Reference proteome</keyword>
<sequence length="236" mass="24618">MTTVASSLFHRLWWAYALFAALLAGLVALVGTLIAVYGTITASPWNAGVASTAKWLIGSIGLMLTPVYLRHYVANGVTRREFVRGGLLFGIGTAACFAALALAGFGVERLVLGATGLMDGLTEPYPVYSAGTAVAVLVRAFLIYLATFCSGWLLGACFYRYGAYLGMILIPACVIPGFGAELLFGTEWGPVDTVTVVGGPRLPFAVPALITAALVAAGFAVIHVSVRAVAIRGKIV</sequence>
<dbReference type="AlphaFoldDB" id="A0AAE3YHZ1"/>
<feature type="transmembrane region" description="Helical" evidence="1">
    <location>
        <begin position="52"/>
        <end position="73"/>
    </location>
</feature>
<dbReference type="EMBL" id="JAVDYB010000001">
    <property type="protein sequence ID" value="MDR7273277.1"/>
    <property type="molecule type" value="Genomic_DNA"/>
</dbReference>
<proteinExistence type="predicted"/>
<feature type="transmembrane region" description="Helical" evidence="1">
    <location>
        <begin position="204"/>
        <end position="226"/>
    </location>
</feature>
<reference evidence="2" key="1">
    <citation type="submission" date="2023-07" db="EMBL/GenBank/DDBJ databases">
        <title>Sequencing the genomes of 1000 actinobacteria strains.</title>
        <authorList>
            <person name="Klenk H.-P."/>
        </authorList>
    </citation>
    <scope>NUCLEOTIDE SEQUENCE</scope>
    <source>
        <strain evidence="2">DSM 44707</strain>
    </source>
</reference>
<feature type="transmembrane region" description="Helical" evidence="1">
    <location>
        <begin position="12"/>
        <end position="40"/>
    </location>
</feature>
<evidence type="ECO:0000313" key="2">
    <source>
        <dbReference type="EMBL" id="MDR7273277.1"/>
    </source>
</evidence>
<keyword evidence="1" id="KW-0812">Transmembrane</keyword>
<keyword evidence="1" id="KW-1133">Transmembrane helix</keyword>
<organism evidence="2 3">
    <name type="scientific">Catenuloplanes atrovinosus</name>
    <dbReference type="NCBI Taxonomy" id="137266"/>
    <lineage>
        <taxon>Bacteria</taxon>
        <taxon>Bacillati</taxon>
        <taxon>Actinomycetota</taxon>
        <taxon>Actinomycetes</taxon>
        <taxon>Micromonosporales</taxon>
        <taxon>Micromonosporaceae</taxon>
        <taxon>Catenuloplanes</taxon>
    </lineage>
</organism>
<name>A0AAE3YHZ1_9ACTN</name>